<gene>
    <name evidence="8" type="ORF">CS022_21530</name>
</gene>
<evidence type="ECO:0000256" key="4">
    <source>
        <dbReference type="ARBA" id="ARBA00022989"/>
    </source>
</evidence>
<keyword evidence="3 6" id="KW-0812">Transmembrane</keyword>
<feature type="transmembrane region" description="Helical" evidence="6">
    <location>
        <begin position="145"/>
        <end position="164"/>
    </location>
</feature>
<dbReference type="SUPFAM" id="SSF103473">
    <property type="entry name" value="MFS general substrate transporter"/>
    <property type="match status" value="1"/>
</dbReference>
<proteinExistence type="predicted"/>
<keyword evidence="2" id="KW-1003">Cell membrane</keyword>
<dbReference type="PANTHER" id="PTHR23513:SF6">
    <property type="entry name" value="MAJOR FACILITATOR SUPERFAMILY ASSOCIATED DOMAIN-CONTAINING PROTEIN"/>
    <property type="match status" value="1"/>
</dbReference>
<feature type="transmembrane region" description="Helical" evidence="6">
    <location>
        <begin position="79"/>
        <end position="100"/>
    </location>
</feature>
<dbReference type="InterPro" id="IPR036259">
    <property type="entry name" value="MFS_trans_sf"/>
</dbReference>
<protein>
    <recommendedName>
        <fullName evidence="7">Major facilitator superfamily (MFS) profile domain-containing protein</fullName>
    </recommendedName>
</protein>
<comment type="caution">
    <text evidence="8">The sequence shown here is derived from an EMBL/GenBank/DDBJ whole genome shotgun (WGS) entry which is preliminary data.</text>
</comment>
<feature type="transmembrane region" description="Helical" evidence="6">
    <location>
        <begin position="106"/>
        <end position="124"/>
    </location>
</feature>
<evidence type="ECO:0000256" key="2">
    <source>
        <dbReference type="ARBA" id="ARBA00022475"/>
    </source>
</evidence>
<keyword evidence="4 6" id="KW-1133">Transmembrane helix</keyword>
<dbReference type="Gene3D" id="1.20.1250.20">
    <property type="entry name" value="MFS general substrate transporter like domains"/>
    <property type="match status" value="1"/>
</dbReference>
<dbReference type="EMBL" id="PEIB01000039">
    <property type="protein sequence ID" value="RXJ71244.1"/>
    <property type="molecule type" value="Genomic_DNA"/>
</dbReference>
<comment type="subcellular location">
    <subcellularLocation>
        <location evidence="1">Cell membrane</location>
        <topology evidence="1">Multi-pass membrane protein</topology>
    </subcellularLocation>
</comment>
<feature type="transmembrane region" description="Helical" evidence="6">
    <location>
        <begin position="231"/>
        <end position="257"/>
    </location>
</feature>
<dbReference type="Proteomes" id="UP000290287">
    <property type="component" value="Unassembled WGS sequence"/>
</dbReference>
<feature type="transmembrane region" description="Helical" evidence="6">
    <location>
        <begin position="170"/>
        <end position="192"/>
    </location>
</feature>
<sequence length="266" mass="29735">MEKTGYLQLMRSRVYLPFLISQILSNLSDGLLAVAVVYFAVVLEASPWELGLITFAVTLSRGFLGPIGGLLSDRMNKRTYLVAIEIIRAVFMLSLFVLFWYEMTNIWVLMSFGVIVSTLFAISVPASKAVIPKLVAEKELQLANGLIQTITWPAYFMGSGLLALLMPLQLVNYVFLVITVFFVLSFLLLLALPKQLQDTTPTKTESKPSLLAELLSGYQEMRSNSVMHIRVITYGIFTFFWRGVLQILIPLVVLTHLKSLNGSMGL</sequence>
<keyword evidence="9" id="KW-1185">Reference proteome</keyword>
<feature type="transmembrane region" description="Helical" evidence="6">
    <location>
        <begin position="52"/>
        <end position="72"/>
    </location>
</feature>
<evidence type="ECO:0000259" key="7">
    <source>
        <dbReference type="PROSITE" id="PS50850"/>
    </source>
</evidence>
<evidence type="ECO:0000256" key="1">
    <source>
        <dbReference type="ARBA" id="ARBA00004651"/>
    </source>
</evidence>
<dbReference type="PROSITE" id="PS50850">
    <property type="entry name" value="MFS"/>
    <property type="match status" value="1"/>
</dbReference>
<dbReference type="InterPro" id="IPR011701">
    <property type="entry name" value="MFS"/>
</dbReference>
<feature type="domain" description="Major facilitator superfamily (MFS) profile" evidence="7">
    <location>
        <begin position="14"/>
        <end position="266"/>
    </location>
</feature>
<dbReference type="GO" id="GO:0005886">
    <property type="term" value="C:plasma membrane"/>
    <property type="evidence" value="ECO:0007669"/>
    <property type="project" value="UniProtKB-SubCell"/>
</dbReference>
<evidence type="ECO:0000313" key="9">
    <source>
        <dbReference type="Proteomes" id="UP000290287"/>
    </source>
</evidence>
<organism evidence="8 9">
    <name type="scientific">Veronia nyctiphanis</name>
    <dbReference type="NCBI Taxonomy" id="1278244"/>
    <lineage>
        <taxon>Bacteria</taxon>
        <taxon>Pseudomonadati</taxon>
        <taxon>Pseudomonadota</taxon>
        <taxon>Gammaproteobacteria</taxon>
        <taxon>Vibrionales</taxon>
        <taxon>Vibrionaceae</taxon>
        <taxon>Veronia</taxon>
    </lineage>
</organism>
<name>A0A4Q0YMN8_9GAMM</name>
<evidence type="ECO:0000256" key="6">
    <source>
        <dbReference type="SAM" id="Phobius"/>
    </source>
</evidence>
<dbReference type="RefSeq" id="WP_129123968.1">
    <property type="nucleotide sequence ID" value="NZ_PEIB01000039.1"/>
</dbReference>
<dbReference type="InterPro" id="IPR020846">
    <property type="entry name" value="MFS_dom"/>
</dbReference>
<dbReference type="AlphaFoldDB" id="A0A4Q0YMN8"/>
<evidence type="ECO:0000256" key="5">
    <source>
        <dbReference type="ARBA" id="ARBA00023136"/>
    </source>
</evidence>
<dbReference type="OrthoDB" id="9803968at2"/>
<keyword evidence="5 6" id="KW-0472">Membrane</keyword>
<dbReference type="Pfam" id="PF07690">
    <property type="entry name" value="MFS_1"/>
    <property type="match status" value="1"/>
</dbReference>
<dbReference type="GO" id="GO:0022857">
    <property type="term" value="F:transmembrane transporter activity"/>
    <property type="evidence" value="ECO:0007669"/>
    <property type="project" value="InterPro"/>
</dbReference>
<reference evidence="8 9" key="1">
    <citation type="submission" date="2017-10" db="EMBL/GenBank/DDBJ databases">
        <title>Nyctiphanis sp. nov., isolated from the stomach of the euphausiid Nyctiphanes simplex (Hansen, 1911) in the Gulf of California.</title>
        <authorList>
            <person name="Gomez-Gil B."/>
            <person name="Aguilar-Mendez M."/>
            <person name="Lopez-Cortes A."/>
            <person name="Gomez-Gutierrez J."/>
            <person name="Roque A."/>
            <person name="Lang E."/>
            <person name="Gonzalez-Castillo A."/>
        </authorList>
    </citation>
    <scope>NUCLEOTIDE SEQUENCE [LARGE SCALE GENOMIC DNA]</scope>
    <source>
        <strain evidence="8 9">CAIM 600</strain>
    </source>
</reference>
<feature type="transmembrane region" description="Helical" evidence="6">
    <location>
        <begin position="14"/>
        <end position="40"/>
    </location>
</feature>
<accession>A0A4Q0YMN8</accession>
<evidence type="ECO:0000313" key="8">
    <source>
        <dbReference type="EMBL" id="RXJ71244.1"/>
    </source>
</evidence>
<evidence type="ECO:0000256" key="3">
    <source>
        <dbReference type="ARBA" id="ARBA00022692"/>
    </source>
</evidence>
<dbReference type="PANTHER" id="PTHR23513">
    <property type="entry name" value="INTEGRAL MEMBRANE EFFLUX PROTEIN-RELATED"/>
    <property type="match status" value="1"/>
</dbReference>